<dbReference type="EMBL" id="BAABEO010000036">
    <property type="protein sequence ID" value="GAA3704670.1"/>
    <property type="molecule type" value="Genomic_DNA"/>
</dbReference>
<feature type="domain" description="Periplasmic binding protein" evidence="3">
    <location>
        <begin position="58"/>
        <end position="264"/>
    </location>
</feature>
<protein>
    <submittedName>
        <fullName evidence="4">Substrate-binding domain-containing protein</fullName>
    </submittedName>
</protein>
<accession>A0ABP7DEM0</accession>
<reference evidence="5" key="1">
    <citation type="journal article" date="2019" name="Int. J. Syst. Evol. Microbiol.">
        <title>The Global Catalogue of Microorganisms (GCM) 10K type strain sequencing project: providing services to taxonomists for standard genome sequencing and annotation.</title>
        <authorList>
            <consortium name="The Broad Institute Genomics Platform"/>
            <consortium name="The Broad Institute Genome Sequencing Center for Infectious Disease"/>
            <person name="Wu L."/>
            <person name="Ma J."/>
        </authorList>
    </citation>
    <scope>NUCLEOTIDE SEQUENCE [LARGE SCALE GENOMIC DNA]</scope>
    <source>
        <strain evidence="5">JCM 30742</strain>
    </source>
</reference>
<comment type="subcellular location">
    <subcellularLocation>
        <location evidence="1">Cell envelope</location>
    </subcellularLocation>
</comment>
<organism evidence="4 5">
    <name type="scientific">Arthrobacter ginkgonis</name>
    <dbReference type="NCBI Taxonomy" id="1630594"/>
    <lineage>
        <taxon>Bacteria</taxon>
        <taxon>Bacillati</taxon>
        <taxon>Actinomycetota</taxon>
        <taxon>Actinomycetes</taxon>
        <taxon>Micrococcales</taxon>
        <taxon>Micrococcaceae</taxon>
        <taxon>Arthrobacter</taxon>
    </lineage>
</organism>
<evidence type="ECO:0000313" key="4">
    <source>
        <dbReference type="EMBL" id="GAA3704670.1"/>
    </source>
</evidence>
<dbReference type="SUPFAM" id="SSF53822">
    <property type="entry name" value="Periplasmic binding protein-like I"/>
    <property type="match status" value="1"/>
</dbReference>
<dbReference type="Proteomes" id="UP001500752">
    <property type="component" value="Unassembled WGS sequence"/>
</dbReference>
<sequence>MAATGCGDISTDGANAAAGSGAAASEAAVVSAPLEGRPDITEFCGDKEITVALADGFGGNAWRKIVKRQFEKEAAKCPNITKTIYTNANSDPQKYASDINGLVAQGVDAIITFDDFGPAALPTLRKATKAGVVVVPYIANPGGTPGEDYEVFVAEDTDQVGKEWASWAEKALGGKGTVAMLGGTPGNPLSTAFLDGYKANAAPSITLAQDEPLNTDWTVAGMQQAAAGMMTRYPDTGLILTDFGAGIQSLARAYDAAGQELVPVAATASTNEVGCAWDQLKKDHPGFELLSVEGTTNVSVVALRKAVAAAQGIENTEASMVQIPVFIDTLNGKMPVCDPDLPADADMSADLTPEEMREIFAK</sequence>
<dbReference type="RefSeq" id="WP_345154733.1">
    <property type="nucleotide sequence ID" value="NZ_BAABEO010000036.1"/>
</dbReference>
<dbReference type="InterPro" id="IPR028082">
    <property type="entry name" value="Peripla_BP_I"/>
</dbReference>
<dbReference type="InterPro" id="IPR025997">
    <property type="entry name" value="SBP_2_dom"/>
</dbReference>
<dbReference type="PANTHER" id="PTHR30036:SF7">
    <property type="entry name" value="ABC TRANSPORTER PERIPLASMIC-BINDING PROTEIN YPHF"/>
    <property type="match status" value="1"/>
</dbReference>
<evidence type="ECO:0000259" key="3">
    <source>
        <dbReference type="Pfam" id="PF13407"/>
    </source>
</evidence>
<dbReference type="Pfam" id="PF13407">
    <property type="entry name" value="Peripla_BP_4"/>
    <property type="match status" value="1"/>
</dbReference>
<dbReference type="PANTHER" id="PTHR30036">
    <property type="entry name" value="D-XYLOSE-BINDING PERIPLASMIC PROTEIN"/>
    <property type="match status" value="1"/>
</dbReference>
<comment type="caution">
    <text evidence="4">The sequence shown here is derived from an EMBL/GenBank/DDBJ whole genome shotgun (WGS) entry which is preliminary data.</text>
</comment>
<evidence type="ECO:0000256" key="1">
    <source>
        <dbReference type="ARBA" id="ARBA00004196"/>
    </source>
</evidence>
<dbReference type="InterPro" id="IPR050555">
    <property type="entry name" value="Bact_Solute-Bind_Prot2"/>
</dbReference>
<proteinExistence type="inferred from homology"/>
<dbReference type="Gene3D" id="3.40.50.2300">
    <property type="match status" value="2"/>
</dbReference>
<keyword evidence="5" id="KW-1185">Reference proteome</keyword>
<evidence type="ECO:0000313" key="5">
    <source>
        <dbReference type="Proteomes" id="UP001500752"/>
    </source>
</evidence>
<name>A0ABP7DEM0_9MICC</name>
<comment type="similarity">
    <text evidence="2">Belongs to the bacterial solute-binding protein 2 family.</text>
</comment>
<evidence type="ECO:0000256" key="2">
    <source>
        <dbReference type="ARBA" id="ARBA00007639"/>
    </source>
</evidence>
<gene>
    <name evidence="4" type="ORF">GCM10023081_46190</name>
</gene>